<dbReference type="Gene3D" id="3.80.10.10">
    <property type="entry name" value="Ribonuclease Inhibitor"/>
    <property type="match status" value="1"/>
</dbReference>
<reference evidence="6" key="1">
    <citation type="submission" date="2025-08" db="UniProtKB">
        <authorList>
            <consortium name="RefSeq"/>
        </authorList>
    </citation>
    <scope>IDENTIFICATION</scope>
    <source>
        <tissue evidence="6">Gonad</tissue>
    </source>
</reference>
<evidence type="ECO:0000313" key="5">
    <source>
        <dbReference type="Proteomes" id="UP000515135"/>
    </source>
</evidence>
<feature type="domain" description="Roc" evidence="4">
    <location>
        <begin position="347"/>
        <end position="437"/>
    </location>
</feature>
<dbReference type="GO" id="GO:0000166">
    <property type="term" value="F:nucleotide binding"/>
    <property type="evidence" value="ECO:0007669"/>
    <property type="project" value="UniProtKB-KW"/>
</dbReference>
<dbReference type="Pfam" id="PF23598">
    <property type="entry name" value="LRR_14"/>
    <property type="match status" value="1"/>
</dbReference>
<dbReference type="InterPro" id="IPR003591">
    <property type="entry name" value="Leu-rich_rpt_typical-subtyp"/>
</dbReference>
<dbReference type="SUPFAM" id="SSF52058">
    <property type="entry name" value="L domain-like"/>
    <property type="match status" value="1"/>
</dbReference>
<dbReference type="OrthoDB" id="40118at2759"/>
<gene>
    <name evidence="6" type="primary">LOC109486911</name>
</gene>
<sequence length="437" mass="49909">MESLKSLGDLYLEKGRVGKDEAVFTRAAGLYQAALDRCEDSDGRETLTHRIKYAERVKEKVFKARRKVSKMMTNTRHVKVQEKLFQNGQAYWRDAELLGDGIQMDKLEFPDCSFEWKPLTDGTYSLTMKSKDPPCFPDFLRSDPRTEKVSQLHLSVNRMKKIPAGVSIFSQVTDVKLDRNKLKSLTAEFTQLKKIKNLDLGNNVFRKFPEEIKEFRDLEVLRFSVNQVEEIPSGVFPRLRKLKNLRIGSNKLKSLPEDLAQLENLEYLKISSNKFSSFPPQLLQLPSIRQVCISGNKITEVPLEFFEKPLELFQAEDNPLQQPPLEVCSRGIEAIKSYCRQISESSENINDKRLKLVLLGEKGAGKTSLCHSLKEGTSQLADPDDRTVGIDAHEITEGDVTFLTWDFAGQQDYLVTHPVFITKDALVLLVVNLETYR</sequence>
<dbReference type="Proteomes" id="UP000515135">
    <property type="component" value="Unplaced"/>
</dbReference>
<dbReference type="GeneID" id="109486911"/>
<keyword evidence="3" id="KW-0547">Nucleotide-binding</keyword>
<keyword evidence="5" id="KW-1185">Reference proteome</keyword>
<name>A0A6P5A9T6_BRABE</name>
<dbReference type="Gene3D" id="3.30.70.1390">
    <property type="entry name" value="ROC domain from the Parkinson's disease-associated leucine-rich repeat kinase 2"/>
    <property type="match status" value="1"/>
</dbReference>
<organism evidence="5 6">
    <name type="scientific">Branchiostoma belcheri</name>
    <name type="common">Amphioxus</name>
    <dbReference type="NCBI Taxonomy" id="7741"/>
    <lineage>
        <taxon>Eukaryota</taxon>
        <taxon>Metazoa</taxon>
        <taxon>Chordata</taxon>
        <taxon>Cephalochordata</taxon>
        <taxon>Leptocardii</taxon>
        <taxon>Amphioxiformes</taxon>
        <taxon>Branchiostomatidae</taxon>
        <taxon>Branchiostoma</taxon>
    </lineage>
</organism>
<evidence type="ECO:0000259" key="4">
    <source>
        <dbReference type="PROSITE" id="PS51424"/>
    </source>
</evidence>
<dbReference type="InterPro" id="IPR020859">
    <property type="entry name" value="ROC"/>
</dbReference>
<dbReference type="PANTHER" id="PTHR48051:SF1">
    <property type="entry name" value="RAS SUPPRESSOR PROTEIN 1"/>
    <property type="match status" value="1"/>
</dbReference>
<dbReference type="InterPro" id="IPR027417">
    <property type="entry name" value="P-loop_NTPase"/>
</dbReference>
<evidence type="ECO:0000313" key="6">
    <source>
        <dbReference type="RefSeq" id="XP_019646378.1"/>
    </source>
</evidence>
<dbReference type="PANTHER" id="PTHR48051">
    <property type="match status" value="1"/>
</dbReference>
<keyword evidence="2" id="KW-0677">Repeat</keyword>
<accession>A0A6P5A9T6</accession>
<dbReference type="InterPro" id="IPR032675">
    <property type="entry name" value="LRR_dom_sf"/>
</dbReference>
<protein>
    <submittedName>
        <fullName evidence="6">Malignant fibrous histiocytoma-amplified sequence 1 homolog</fullName>
    </submittedName>
</protein>
<dbReference type="PRINTS" id="PR00449">
    <property type="entry name" value="RASTRNSFRMNG"/>
</dbReference>
<dbReference type="InterPro" id="IPR055414">
    <property type="entry name" value="LRR_R13L4/SHOC2-like"/>
</dbReference>
<proteinExistence type="predicted"/>
<dbReference type="RefSeq" id="XP_019646378.1">
    <property type="nucleotide sequence ID" value="XM_019790819.1"/>
</dbReference>
<dbReference type="SUPFAM" id="SSF52540">
    <property type="entry name" value="P-loop containing nucleoside triphosphate hydrolases"/>
    <property type="match status" value="1"/>
</dbReference>
<evidence type="ECO:0000256" key="1">
    <source>
        <dbReference type="ARBA" id="ARBA00022614"/>
    </source>
</evidence>
<dbReference type="KEGG" id="bbel:109486911"/>
<dbReference type="Pfam" id="PF08477">
    <property type="entry name" value="Roc"/>
    <property type="match status" value="1"/>
</dbReference>
<dbReference type="AlphaFoldDB" id="A0A6P5A9T6"/>
<keyword evidence="1" id="KW-0433">Leucine-rich repeat</keyword>
<evidence type="ECO:0000256" key="3">
    <source>
        <dbReference type="ARBA" id="ARBA00022741"/>
    </source>
</evidence>
<evidence type="ECO:0000256" key="2">
    <source>
        <dbReference type="ARBA" id="ARBA00022737"/>
    </source>
</evidence>
<dbReference type="GO" id="GO:0005737">
    <property type="term" value="C:cytoplasm"/>
    <property type="evidence" value="ECO:0007669"/>
    <property type="project" value="TreeGrafter"/>
</dbReference>
<dbReference type="InterPro" id="IPR050216">
    <property type="entry name" value="LRR_domain-containing"/>
</dbReference>
<dbReference type="SMART" id="SM00369">
    <property type="entry name" value="LRR_TYP"/>
    <property type="match status" value="4"/>
</dbReference>
<dbReference type="PROSITE" id="PS51424">
    <property type="entry name" value="ROC"/>
    <property type="match status" value="1"/>
</dbReference>
<dbReference type="GO" id="GO:0009966">
    <property type="term" value="P:regulation of signal transduction"/>
    <property type="evidence" value="ECO:0007669"/>
    <property type="project" value="UniProtKB-ARBA"/>
</dbReference>